<evidence type="ECO:0008006" key="4">
    <source>
        <dbReference type="Google" id="ProtNLM"/>
    </source>
</evidence>
<dbReference type="InterPro" id="IPR003746">
    <property type="entry name" value="DUF167"/>
</dbReference>
<dbReference type="Gene3D" id="3.30.1200.10">
    <property type="entry name" value="YggU-like"/>
    <property type="match status" value="1"/>
</dbReference>
<dbReference type="NCBIfam" id="TIGR00251">
    <property type="entry name" value="DUF167 family protein"/>
    <property type="match status" value="1"/>
</dbReference>
<evidence type="ECO:0000313" key="2">
    <source>
        <dbReference type="EMBL" id="PIS39083.1"/>
    </source>
</evidence>
<evidence type="ECO:0000256" key="1">
    <source>
        <dbReference type="ARBA" id="ARBA00010364"/>
    </source>
</evidence>
<dbReference type="InterPro" id="IPR036591">
    <property type="entry name" value="YggU-like_sf"/>
</dbReference>
<dbReference type="Pfam" id="PF02594">
    <property type="entry name" value="DUF167"/>
    <property type="match status" value="1"/>
</dbReference>
<gene>
    <name evidence="2" type="ORF">COT34_00210</name>
</gene>
<proteinExistence type="inferred from homology"/>
<reference evidence="3" key="1">
    <citation type="submission" date="2017-09" db="EMBL/GenBank/DDBJ databases">
        <title>Depth-based differentiation of microbial function through sediment-hosted aquifers and enrichment of novel symbionts in the deep terrestrial subsurface.</title>
        <authorList>
            <person name="Probst A.J."/>
            <person name="Ladd B."/>
            <person name="Jarett J.K."/>
            <person name="Geller-Mcgrath D.E."/>
            <person name="Sieber C.M.K."/>
            <person name="Emerson J.B."/>
            <person name="Anantharaman K."/>
            <person name="Thomas B.C."/>
            <person name="Malmstrom R."/>
            <person name="Stieglmeier M."/>
            <person name="Klingl A."/>
            <person name="Woyke T."/>
            <person name="Ryan C.M."/>
            <person name="Banfield J.F."/>
        </authorList>
    </citation>
    <scope>NUCLEOTIDE SEQUENCE [LARGE SCALE GENOMIC DNA]</scope>
</reference>
<organism evidence="2 3">
    <name type="scientific">Candidatus Nealsonbacteria bacterium CG08_land_8_20_14_0_20_43_11</name>
    <dbReference type="NCBI Taxonomy" id="1974706"/>
    <lineage>
        <taxon>Bacteria</taxon>
        <taxon>Candidatus Nealsoniibacteriota</taxon>
    </lineage>
</organism>
<sequence>MEDRFEIYTKEKPQKGEANKRAKAVLAAFFNVKEERIRLIKGFQERNKIFEIYGPKQS</sequence>
<comment type="caution">
    <text evidence="2">The sequence shown here is derived from an EMBL/GenBank/DDBJ whole genome shotgun (WGS) entry which is preliminary data.</text>
</comment>
<comment type="similarity">
    <text evidence="1">Belongs to the UPF0235 family.</text>
</comment>
<dbReference type="SMART" id="SM01152">
    <property type="entry name" value="DUF167"/>
    <property type="match status" value="1"/>
</dbReference>
<name>A0A2M6T1K8_9BACT</name>
<evidence type="ECO:0000313" key="3">
    <source>
        <dbReference type="Proteomes" id="UP000229390"/>
    </source>
</evidence>
<dbReference type="EMBL" id="PEYE01000005">
    <property type="protein sequence ID" value="PIS39083.1"/>
    <property type="molecule type" value="Genomic_DNA"/>
</dbReference>
<protein>
    <recommendedName>
        <fullName evidence="4">DUF167 domain-containing protein</fullName>
    </recommendedName>
</protein>
<dbReference type="Proteomes" id="UP000229390">
    <property type="component" value="Unassembled WGS sequence"/>
</dbReference>
<accession>A0A2M6T1K8</accession>
<dbReference type="SUPFAM" id="SSF69786">
    <property type="entry name" value="YggU-like"/>
    <property type="match status" value="1"/>
</dbReference>
<dbReference type="AlphaFoldDB" id="A0A2M6T1K8"/>